<protein>
    <recommendedName>
        <fullName evidence="4">HTH araC/xylS-type domain-containing protein</fullName>
    </recommendedName>
</protein>
<dbReference type="InterPro" id="IPR018060">
    <property type="entry name" value="HTH_AraC"/>
</dbReference>
<reference evidence="5" key="1">
    <citation type="submission" date="2018-12" db="EMBL/GenBank/DDBJ databases">
        <title>Novel natural products biosynthetic potential of the class Ktedonobacteria.</title>
        <authorList>
            <person name="Zheng Y."/>
            <person name="Saitou A."/>
            <person name="Wang C.M."/>
            <person name="Toyoda A."/>
            <person name="Minakuchi Y."/>
            <person name="Sekiguchi Y."/>
            <person name="Ueda K."/>
            <person name="Takano H."/>
            <person name="Sakai Y."/>
            <person name="Yokota A."/>
            <person name="Yabe S."/>
        </authorList>
    </citation>
    <scope>NUCLEOTIDE SEQUENCE</scope>
    <source>
        <strain evidence="5">A3-2</strain>
    </source>
</reference>
<keyword evidence="1" id="KW-0805">Transcription regulation</keyword>
<dbReference type="EMBL" id="AP019377">
    <property type="protein sequence ID" value="BBH92096.1"/>
    <property type="molecule type" value="Genomic_DNA"/>
</dbReference>
<dbReference type="Pfam" id="PF12833">
    <property type="entry name" value="HTH_18"/>
    <property type="match status" value="1"/>
</dbReference>
<sequence>MTQLARVTGLSPFHLAHTFHQVMGLPPHAYLNQLRLEQAKQLLLAGHPIATVAYAVGCADQSHLTRQFKRIYGVTPGQVLYHCKNRQD</sequence>
<keyword evidence="2" id="KW-0238">DNA-binding</keyword>
<dbReference type="GO" id="GO:0003700">
    <property type="term" value="F:DNA-binding transcription factor activity"/>
    <property type="evidence" value="ECO:0007669"/>
    <property type="project" value="InterPro"/>
</dbReference>
<dbReference type="AlphaFoldDB" id="A0A455SWZ2"/>
<evidence type="ECO:0000256" key="3">
    <source>
        <dbReference type="ARBA" id="ARBA00023163"/>
    </source>
</evidence>
<evidence type="ECO:0000256" key="2">
    <source>
        <dbReference type="ARBA" id="ARBA00023125"/>
    </source>
</evidence>
<dbReference type="PANTHER" id="PTHR46796">
    <property type="entry name" value="HTH-TYPE TRANSCRIPTIONAL ACTIVATOR RHAS-RELATED"/>
    <property type="match status" value="1"/>
</dbReference>
<dbReference type="SUPFAM" id="SSF46689">
    <property type="entry name" value="Homeodomain-like"/>
    <property type="match status" value="2"/>
</dbReference>
<dbReference type="PANTHER" id="PTHR46796:SF2">
    <property type="entry name" value="TRANSCRIPTIONAL REGULATORY PROTEIN"/>
    <property type="match status" value="1"/>
</dbReference>
<evidence type="ECO:0000259" key="4">
    <source>
        <dbReference type="PROSITE" id="PS01124"/>
    </source>
</evidence>
<dbReference type="PROSITE" id="PS01124">
    <property type="entry name" value="HTH_ARAC_FAMILY_2"/>
    <property type="match status" value="1"/>
</dbReference>
<evidence type="ECO:0000256" key="1">
    <source>
        <dbReference type="ARBA" id="ARBA00023015"/>
    </source>
</evidence>
<accession>A0A455SWZ2</accession>
<dbReference type="InterPro" id="IPR009057">
    <property type="entry name" value="Homeodomain-like_sf"/>
</dbReference>
<proteinExistence type="predicted"/>
<feature type="domain" description="HTH araC/xylS-type" evidence="4">
    <location>
        <begin position="1"/>
        <end position="82"/>
    </location>
</feature>
<dbReference type="InterPro" id="IPR050204">
    <property type="entry name" value="AraC_XylS_family_regulators"/>
</dbReference>
<evidence type="ECO:0000313" key="5">
    <source>
        <dbReference type="EMBL" id="BBH92096.1"/>
    </source>
</evidence>
<keyword evidence="3" id="KW-0804">Transcription</keyword>
<gene>
    <name evidence="5" type="ORF">KTA_02950</name>
</gene>
<organism evidence="5">
    <name type="scientific">Thermogemmatispora argillosa</name>
    <dbReference type="NCBI Taxonomy" id="2045280"/>
    <lineage>
        <taxon>Bacteria</taxon>
        <taxon>Bacillati</taxon>
        <taxon>Chloroflexota</taxon>
        <taxon>Ktedonobacteria</taxon>
        <taxon>Thermogemmatisporales</taxon>
        <taxon>Thermogemmatisporaceae</taxon>
        <taxon>Thermogemmatispora</taxon>
    </lineage>
</organism>
<dbReference type="GO" id="GO:0043565">
    <property type="term" value="F:sequence-specific DNA binding"/>
    <property type="evidence" value="ECO:0007669"/>
    <property type="project" value="InterPro"/>
</dbReference>
<dbReference type="Gene3D" id="1.10.10.60">
    <property type="entry name" value="Homeodomain-like"/>
    <property type="match status" value="2"/>
</dbReference>
<dbReference type="SMART" id="SM00342">
    <property type="entry name" value="HTH_ARAC"/>
    <property type="match status" value="1"/>
</dbReference>
<name>A0A455SWZ2_9CHLR</name>